<organism evidence="6 9">
    <name type="scientific">Pseudomonas brenneri</name>
    <dbReference type="NCBI Taxonomy" id="129817"/>
    <lineage>
        <taxon>Bacteria</taxon>
        <taxon>Pseudomonadati</taxon>
        <taxon>Pseudomonadota</taxon>
        <taxon>Gammaproteobacteria</taxon>
        <taxon>Pseudomonadales</taxon>
        <taxon>Pseudomonadaceae</taxon>
        <taxon>Pseudomonas</taxon>
    </lineage>
</organism>
<dbReference type="PANTHER" id="PTHR33420:SF14">
    <property type="entry name" value="TYPE 1 FIMBRIN D-MANNOSE SPECIFIC ADHESIN"/>
    <property type="match status" value="1"/>
</dbReference>
<evidence type="ECO:0000313" key="8">
    <source>
        <dbReference type="Proteomes" id="UP000199620"/>
    </source>
</evidence>
<dbReference type="Proteomes" id="UP000199620">
    <property type="component" value="Chromosome I"/>
</dbReference>
<evidence type="ECO:0000256" key="4">
    <source>
        <dbReference type="SAM" id="SignalP"/>
    </source>
</evidence>
<dbReference type="Proteomes" id="UP000325296">
    <property type="component" value="Unassembled WGS sequence"/>
</dbReference>
<dbReference type="SUPFAM" id="SSF49401">
    <property type="entry name" value="Bacterial adhesins"/>
    <property type="match status" value="1"/>
</dbReference>
<evidence type="ECO:0000256" key="2">
    <source>
        <dbReference type="ARBA" id="ARBA00006671"/>
    </source>
</evidence>
<evidence type="ECO:0000259" key="5">
    <source>
        <dbReference type="Pfam" id="PF00419"/>
    </source>
</evidence>
<dbReference type="OrthoDB" id="6052505at2"/>
<keyword evidence="4" id="KW-0732">Signal</keyword>
<dbReference type="InterPro" id="IPR000259">
    <property type="entry name" value="Adhesion_dom_fimbrial"/>
</dbReference>
<dbReference type="InterPro" id="IPR050263">
    <property type="entry name" value="Bact_Fimbrial_Adh_Pro"/>
</dbReference>
<feature type="signal peptide" evidence="4">
    <location>
        <begin position="1"/>
        <end position="27"/>
    </location>
</feature>
<feature type="chain" id="PRO_5022855056" evidence="4">
    <location>
        <begin position="28"/>
        <end position="323"/>
    </location>
</feature>
<name>A0A5B2UZC4_9PSED</name>
<dbReference type="InterPro" id="IPR036937">
    <property type="entry name" value="Adhesion_dom_fimbrial_sf"/>
</dbReference>
<evidence type="ECO:0000256" key="3">
    <source>
        <dbReference type="ARBA" id="ARBA00023263"/>
    </source>
</evidence>
<dbReference type="AlphaFoldDB" id="A0A5B2UZC4"/>
<proteinExistence type="inferred from homology"/>
<gene>
    <name evidence="6" type="ORF">F1720_07130</name>
    <name evidence="7" type="ORF">SAMN04490181_1035</name>
</gene>
<dbReference type="GO" id="GO:0043709">
    <property type="term" value="P:cell adhesion involved in single-species biofilm formation"/>
    <property type="evidence" value="ECO:0007669"/>
    <property type="project" value="TreeGrafter"/>
</dbReference>
<dbReference type="Gene3D" id="2.60.40.1090">
    <property type="entry name" value="Fimbrial-type adhesion domain"/>
    <property type="match status" value="1"/>
</dbReference>
<dbReference type="EMBL" id="VUOL01000003">
    <property type="protein sequence ID" value="KAA2231832.1"/>
    <property type="molecule type" value="Genomic_DNA"/>
</dbReference>
<keyword evidence="8" id="KW-1185">Reference proteome</keyword>
<evidence type="ECO:0000313" key="7">
    <source>
        <dbReference type="EMBL" id="SDU88649.1"/>
    </source>
</evidence>
<dbReference type="PANTHER" id="PTHR33420">
    <property type="entry name" value="FIMBRIAL SUBUNIT ELFA-RELATED"/>
    <property type="match status" value="1"/>
</dbReference>
<comment type="similarity">
    <text evidence="2">Belongs to the fimbrial protein family.</text>
</comment>
<accession>A0A5B2UZC4</accession>
<dbReference type="EMBL" id="LT629800">
    <property type="protein sequence ID" value="SDU88649.1"/>
    <property type="molecule type" value="Genomic_DNA"/>
</dbReference>
<reference evidence="6 9" key="2">
    <citation type="submission" date="2019-09" db="EMBL/GenBank/DDBJ databases">
        <title>Draft genome sequence of Pseudomonas brenneri CCUG 51514(T).</title>
        <authorList>
            <person name="Tunovic T."/>
            <person name="Pineiro-Iglesias B."/>
            <person name="Unosson C."/>
            <person name="Inganas E."/>
            <person name="Ohlen M."/>
            <person name="Cardew S."/>
            <person name="Jensie-Markopoulos S."/>
            <person name="Salva-Serra F."/>
            <person name="Jaen-Luchoro D."/>
            <person name="Svensson-Stadler L."/>
            <person name="Chun J."/>
            <person name="Moore E."/>
        </authorList>
    </citation>
    <scope>NUCLEOTIDE SEQUENCE [LARGE SCALE GENOMIC DNA]</scope>
    <source>
        <strain evidence="6 9">CCUG 51514</strain>
    </source>
</reference>
<dbReference type="Gene3D" id="2.60.40.3310">
    <property type="match status" value="1"/>
</dbReference>
<comment type="subcellular location">
    <subcellularLocation>
        <location evidence="1">Fimbrium</location>
    </subcellularLocation>
</comment>
<dbReference type="GO" id="GO:0009289">
    <property type="term" value="C:pilus"/>
    <property type="evidence" value="ECO:0007669"/>
    <property type="project" value="UniProtKB-SubCell"/>
</dbReference>
<dbReference type="InterPro" id="IPR008966">
    <property type="entry name" value="Adhesion_dom_sf"/>
</dbReference>
<dbReference type="RefSeq" id="WP_050593347.1">
    <property type="nucleotide sequence ID" value="NZ_BMNU01000004.1"/>
</dbReference>
<protein>
    <submittedName>
        <fullName evidence="6">Fimbrial protein</fullName>
    </submittedName>
    <submittedName>
        <fullName evidence="7">Pilin (Type 1 fimbria component protein)</fullName>
    </submittedName>
</protein>
<evidence type="ECO:0000256" key="1">
    <source>
        <dbReference type="ARBA" id="ARBA00004561"/>
    </source>
</evidence>
<reference evidence="7 8" key="1">
    <citation type="submission" date="2016-10" db="EMBL/GenBank/DDBJ databases">
        <authorList>
            <person name="Varghese N."/>
            <person name="Submissions S."/>
        </authorList>
    </citation>
    <scope>NUCLEOTIDE SEQUENCE [LARGE SCALE GENOMIC DNA]</scope>
    <source>
        <strain evidence="7 8">BS2771</strain>
    </source>
</reference>
<keyword evidence="3" id="KW-0281">Fimbrium</keyword>
<sequence>MQRSTLPRPLLTFIVMMTLACSSVAMAGSCTATDSVTQTLNFGASLASAGLTIPADTPNGTVVYQDTLSASAHLWRCTATSQYGVLLNPSHGTITGRESIFPLGKSGLSYRIWMDSLNRYELSLQPIPSNANYGISAGSVRLEIIKTGELTDKVRISAGLLGTLQDDDLILKRFNLTNAIVLNSASCQTPSVPVDMGIDYTLEDFPRTGPTQRRVPFNIALKQCQTGIKKVTYSIKANTPVIDAAKGIVALSNDKTNAKDIALQLMNQAGQPLALDTTYPFNAFTTSGTSFNIPLSAAYYRLGSTELKAGNGNTSVTFIVNYL</sequence>
<dbReference type="PROSITE" id="PS51257">
    <property type="entry name" value="PROKAR_LIPOPROTEIN"/>
    <property type="match status" value="1"/>
</dbReference>
<feature type="domain" description="Fimbrial-type adhesion" evidence="5">
    <location>
        <begin position="192"/>
        <end position="322"/>
    </location>
</feature>
<evidence type="ECO:0000313" key="9">
    <source>
        <dbReference type="Proteomes" id="UP000325296"/>
    </source>
</evidence>
<evidence type="ECO:0000313" key="6">
    <source>
        <dbReference type="EMBL" id="KAA2231832.1"/>
    </source>
</evidence>
<dbReference type="Pfam" id="PF00419">
    <property type="entry name" value="Fimbrial"/>
    <property type="match status" value="1"/>
</dbReference>